<reference evidence="1" key="1">
    <citation type="journal article" date="2015" name="Nature">
        <title>Complex archaea that bridge the gap between prokaryotes and eukaryotes.</title>
        <authorList>
            <person name="Spang A."/>
            <person name="Saw J.H."/>
            <person name="Jorgensen S.L."/>
            <person name="Zaremba-Niedzwiedzka K."/>
            <person name="Martijn J."/>
            <person name="Lind A.E."/>
            <person name="van Eijk R."/>
            <person name="Schleper C."/>
            <person name="Guy L."/>
            <person name="Ettema T.J."/>
        </authorList>
    </citation>
    <scope>NUCLEOTIDE SEQUENCE</scope>
</reference>
<dbReference type="AlphaFoldDB" id="A0A0F9EYM3"/>
<evidence type="ECO:0000313" key="1">
    <source>
        <dbReference type="EMBL" id="KKL71306.1"/>
    </source>
</evidence>
<dbReference type="EMBL" id="LAZR01025634">
    <property type="protein sequence ID" value="KKL71306.1"/>
    <property type="molecule type" value="Genomic_DNA"/>
</dbReference>
<accession>A0A0F9EYM3</accession>
<protein>
    <submittedName>
        <fullName evidence="1">Uncharacterized protein</fullName>
    </submittedName>
</protein>
<proteinExistence type="predicted"/>
<gene>
    <name evidence="1" type="ORF">LCGC14_2096260</name>
</gene>
<organism evidence="1">
    <name type="scientific">marine sediment metagenome</name>
    <dbReference type="NCBI Taxonomy" id="412755"/>
    <lineage>
        <taxon>unclassified sequences</taxon>
        <taxon>metagenomes</taxon>
        <taxon>ecological metagenomes</taxon>
    </lineage>
</organism>
<comment type="caution">
    <text evidence="1">The sequence shown here is derived from an EMBL/GenBank/DDBJ whole genome shotgun (WGS) entry which is preliminary data.</text>
</comment>
<sequence>MSIENVLGFGKDNNSIAQSIGISGEGNDELKVMSLENIDLYQKILKELKKFNIYLETITNTKLTYNDAESYKQRICSCVNHQMRLGRMPE</sequence>
<name>A0A0F9EYM3_9ZZZZ</name>